<evidence type="ECO:0000313" key="12">
    <source>
        <dbReference type="Proteomes" id="UP000326464"/>
    </source>
</evidence>
<dbReference type="InterPro" id="IPR011701">
    <property type="entry name" value="MFS"/>
</dbReference>
<feature type="transmembrane region" description="Helical" evidence="9">
    <location>
        <begin position="462"/>
        <end position="484"/>
    </location>
</feature>
<dbReference type="Gene3D" id="1.20.1720.10">
    <property type="entry name" value="Multidrug resistance protein D"/>
    <property type="match status" value="1"/>
</dbReference>
<protein>
    <submittedName>
        <fullName evidence="11">Multidrug effflux MFS transporter</fullName>
    </submittedName>
</protein>
<feature type="compositionally biased region" description="Polar residues" evidence="8">
    <location>
        <begin position="81"/>
        <end position="91"/>
    </location>
</feature>
<dbReference type="EMBL" id="VJXX01000005">
    <property type="protein sequence ID" value="MPY11779.1"/>
    <property type="molecule type" value="Genomic_DNA"/>
</dbReference>
<organism evidence="11 12">
    <name type="scientific">Arthrobacter bussei</name>
    <dbReference type="NCBI Taxonomy" id="2594179"/>
    <lineage>
        <taxon>Bacteria</taxon>
        <taxon>Bacillati</taxon>
        <taxon>Actinomycetota</taxon>
        <taxon>Actinomycetes</taxon>
        <taxon>Micrococcales</taxon>
        <taxon>Micrococcaceae</taxon>
        <taxon>Arthrobacter</taxon>
    </lineage>
</organism>
<sequence>MLRDRVQRTSAAALPIRLTTVLGWRGIDSPQQPSSRRPGRRSWASSRSAVVAGPPSSIRPRSTRSITVTSRVPPSAPTLPLGSTVSTTTHPGDTLTRREKIIYVFILGTLTALGPFTIDLYLPAFPALQSDFGVPETAVQLTLTGTILGFAGGQLLVGPLSDKIGRRVPLILATALHVGASIGAASSEDITMLMLFRVLQGVGAAGGGVVAMAMVRDLFGGYTLVRMLSYMALVNGMAPIFAPVIGSQLLLLFPWPGIFWFLAAYGVLVIVAVSLFIIETLPKESRRRSGLTVVERYRVVLSDRIFIGILLVGGMNFSGLFSYLSASPFLFQGPYGLNEQQYGLLFAINSLGIVAGVQISSRMLRRVGPQWVIAAATLVQLSMALLMIAFDQLGLGFWGTALPLWFYIMATGFIFPCVQVLALINNGAQAGTAASLLGAVTFGLAGIVSPLVGLLGEGIESATPMALVMASCIAAAMVFLWSVVRPRTVPALH</sequence>
<feature type="region of interest" description="Disordered" evidence="8">
    <location>
        <begin position="27"/>
        <end position="92"/>
    </location>
</feature>
<feature type="domain" description="Major facilitator superfamily (MFS) profile" evidence="10">
    <location>
        <begin position="100"/>
        <end position="488"/>
    </location>
</feature>
<feature type="transmembrane region" description="Helical" evidence="9">
    <location>
        <begin position="305"/>
        <end position="330"/>
    </location>
</feature>
<evidence type="ECO:0000256" key="1">
    <source>
        <dbReference type="ARBA" id="ARBA00004651"/>
    </source>
</evidence>
<feature type="transmembrane region" description="Helical" evidence="9">
    <location>
        <begin position="193"/>
        <end position="215"/>
    </location>
</feature>
<evidence type="ECO:0000313" key="11">
    <source>
        <dbReference type="EMBL" id="MPY11779.1"/>
    </source>
</evidence>
<accession>A0A7X1NRW8</accession>
<dbReference type="OrthoDB" id="9814303at2"/>
<dbReference type="GO" id="GO:0042910">
    <property type="term" value="F:xenobiotic transmembrane transporter activity"/>
    <property type="evidence" value="ECO:0007669"/>
    <property type="project" value="InterPro"/>
</dbReference>
<feature type="transmembrane region" description="Helical" evidence="9">
    <location>
        <begin position="342"/>
        <end position="359"/>
    </location>
</feature>
<feature type="transmembrane region" description="Helical" evidence="9">
    <location>
        <begin position="101"/>
        <end position="118"/>
    </location>
</feature>
<gene>
    <name evidence="11" type="ORF">FNH21_13820</name>
</gene>
<dbReference type="InterPro" id="IPR020846">
    <property type="entry name" value="MFS_dom"/>
</dbReference>
<dbReference type="PANTHER" id="PTHR23502:SF132">
    <property type="entry name" value="POLYAMINE TRANSPORTER 2-RELATED"/>
    <property type="match status" value="1"/>
</dbReference>
<keyword evidence="3" id="KW-0813">Transport</keyword>
<dbReference type="PROSITE" id="PS00216">
    <property type="entry name" value="SUGAR_TRANSPORT_1"/>
    <property type="match status" value="1"/>
</dbReference>
<reference evidence="12" key="1">
    <citation type="submission" date="2019-07" db="EMBL/GenBank/DDBJ databases">
        <title>Arthrobacter KR32 sp. nov., isolated from mountain cheese made of cows milk.</title>
        <authorList>
            <person name="Flegler A."/>
        </authorList>
    </citation>
    <scope>NUCLEOTIDE SEQUENCE [LARGE SCALE GENOMIC DNA]</scope>
    <source>
        <strain evidence="12">KR32</strain>
    </source>
</reference>
<evidence type="ECO:0000256" key="4">
    <source>
        <dbReference type="ARBA" id="ARBA00022475"/>
    </source>
</evidence>
<dbReference type="InterPro" id="IPR036259">
    <property type="entry name" value="MFS_trans_sf"/>
</dbReference>
<keyword evidence="4" id="KW-1003">Cell membrane</keyword>
<dbReference type="GO" id="GO:1990961">
    <property type="term" value="P:xenobiotic detoxification by transmembrane export across the plasma membrane"/>
    <property type="evidence" value="ECO:0007669"/>
    <property type="project" value="InterPro"/>
</dbReference>
<feature type="transmembrane region" description="Helical" evidence="9">
    <location>
        <begin position="138"/>
        <end position="157"/>
    </location>
</feature>
<evidence type="ECO:0000256" key="8">
    <source>
        <dbReference type="SAM" id="MobiDB-lite"/>
    </source>
</evidence>
<evidence type="ECO:0000256" key="2">
    <source>
        <dbReference type="ARBA" id="ARBA00006236"/>
    </source>
</evidence>
<evidence type="ECO:0000256" key="5">
    <source>
        <dbReference type="ARBA" id="ARBA00022692"/>
    </source>
</evidence>
<evidence type="ECO:0000256" key="9">
    <source>
        <dbReference type="SAM" id="Phobius"/>
    </source>
</evidence>
<dbReference type="CDD" id="cd17320">
    <property type="entry name" value="MFS_MdfA_MDR_like"/>
    <property type="match status" value="1"/>
</dbReference>
<evidence type="ECO:0000259" key="10">
    <source>
        <dbReference type="PROSITE" id="PS50850"/>
    </source>
</evidence>
<dbReference type="Proteomes" id="UP000326464">
    <property type="component" value="Unassembled WGS sequence"/>
</dbReference>
<dbReference type="AlphaFoldDB" id="A0A7X1NRW8"/>
<comment type="subcellular location">
    <subcellularLocation>
        <location evidence="1">Cell membrane</location>
        <topology evidence="1">Multi-pass membrane protein</topology>
    </subcellularLocation>
</comment>
<comment type="caution">
    <text evidence="11">The sequence shown here is derived from an EMBL/GenBank/DDBJ whole genome shotgun (WGS) entry which is preliminary data.</text>
</comment>
<dbReference type="NCBIfam" id="TIGR00710">
    <property type="entry name" value="efflux_Bcr_CflA"/>
    <property type="match status" value="1"/>
</dbReference>
<dbReference type="PROSITE" id="PS50850">
    <property type="entry name" value="MFS"/>
    <property type="match status" value="1"/>
</dbReference>
<keyword evidence="7 9" id="KW-0472">Membrane</keyword>
<evidence type="ECO:0000256" key="6">
    <source>
        <dbReference type="ARBA" id="ARBA00022989"/>
    </source>
</evidence>
<feature type="transmembrane region" description="Helical" evidence="9">
    <location>
        <begin position="169"/>
        <end position="187"/>
    </location>
</feature>
<dbReference type="PANTHER" id="PTHR23502">
    <property type="entry name" value="MAJOR FACILITATOR SUPERFAMILY"/>
    <property type="match status" value="1"/>
</dbReference>
<keyword evidence="6 9" id="KW-1133">Transmembrane helix</keyword>
<feature type="transmembrane region" description="Helical" evidence="9">
    <location>
        <begin position="258"/>
        <end position="278"/>
    </location>
</feature>
<keyword evidence="5 9" id="KW-0812">Transmembrane</keyword>
<dbReference type="InterPro" id="IPR005829">
    <property type="entry name" value="Sugar_transporter_CS"/>
</dbReference>
<evidence type="ECO:0000256" key="3">
    <source>
        <dbReference type="ARBA" id="ARBA00022448"/>
    </source>
</evidence>
<dbReference type="SUPFAM" id="SSF103473">
    <property type="entry name" value="MFS general substrate transporter"/>
    <property type="match status" value="1"/>
</dbReference>
<feature type="transmembrane region" description="Helical" evidence="9">
    <location>
        <begin position="371"/>
        <end position="390"/>
    </location>
</feature>
<dbReference type="GO" id="GO:0005886">
    <property type="term" value="C:plasma membrane"/>
    <property type="evidence" value="ECO:0007669"/>
    <property type="project" value="UniProtKB-SubCell"/>
</dbReference>
<comment type="similarity">
    <text evidence="2">Belongs to the major facilitator superfamily. Bcr/CmlA family.</text>
</comment>
<dbReference type="Pfam" id="PF07690">
    <property type="entry name" value="MFS_1"/>
    <property type="match status" value="1"/>
</dbReference>
<name>A0A7X1NRW8_9MICC</name>
<proteinExistence type="inferred from homology"/>
<feature type="transmembrane region" description="Helical" evidence="9">
    <location>
        <begin position="227"/>
        <end position="246"/>
    </location>
</feature>
<feature type="transmembrane region" description="Helical" evidence="9">
    <location>
        <begin position="436"/>
        <end position="456"/>
    </location>
</feature>
<dbReference type="InterPro" id="IPR004812">
    <property type="entry name" value="Efflux_drug-R_Bcr/CmlA"/>
</dbReference>
<feature type="transmembrane region" description="Helical" evidence="9">
    <location>
        <begin position="402"/>
        <end position="424"/>
    </location>
</feature>
<evidence type="ECO:0000256" key="7">
    <source>
        <dbReference type="ARBA" id="ARBA00023136"/>
    </source>
</evidence>
<keyword evidence="12" id="KW-1185">Reference proteome</keyword>
<feature type="compositionally biased region" description="Low complexity" evidence="8">
    <location>
        <begin position="29"/>
        <end position="73"/>
    </location>
</feature>